<dbReference type="InterPro" id="IPR003778">
    <property type="entry name" value="CT_A_B"/>
</dbReference>
<reference evidence="6 8" key="2">
    <citation type="submission" date="2018-06" db="EMBL/GenBank/DDBJ databases">
        <authorList>
            <consortium name="Pathogen Informatics"/>
            <person name="Doyle S."/>
        </authorList>
    </citation>
    <scope>NUCLEOTIDE SEQUENCE [LARGE SCALE GENOMIC DNA]</scope>
    <source>
        <strain evidence="6 8">NCTC10851</strain>
    </source>
</reference>
<reference evidence="5 7" key="1">
    <citation type="submission" date="2017-07" db="EMBL/GenBank/DDBJ databases">
        <title>Virulence factors identified in Actinobacillus seminis.</title>
        <authorList>
            <person name="Negrete-Abascal E."/>
            <person name="Vaca-Pacheco S."/>
            <person name="Montes-Garcia F."/>
            <person name="Leyto-Gil A.M."/>
            <person name="Fragoso-Garcia E."/>
            <person name="Carvente-Garcia R."/>
            <person name="Perez-Agueros S."/>
            <person name="Castelan-Sanchez H.G."/>
            <person name="Garcia-Molina A."/>
            <person name="Villamar T.E."/>
            <person name="Vazquez-Cruz C."/>
        </authorList>
    </citation>
    <scope>NUCLEOTIDE SEQUENCE [LARGE SCALE GENOMIC DNA]</scope>
    <source>
        <strain evidence="5 7">ATCC 15768</strain>
    </source>
</reference>
<dbReference type="EMBL" id="NLFK01000003">
    <property type="protein sequence ID" value="OZN25329.1"/>
    <property type="molecule type" value="Genomic_DNA"/>
</dbReference>
<dbReference type="Proteomes" id="UP000254507">
    <property type="component" value="Unassembled WGS sequence"/>
</dbReference>
<dbReference type="SMART" id="SM00797">
    <property type="entry name" value="AHS2"/>
    <property type="match status" value="1"/>
</dbReference>
<dbReference type="Proteomes" id="UP000215738">
    <property type="component" value="Unassembled WGS sequence"/>
</dbReference>
<protein>
    <submittedName>
        <fullName evidence="6">Allophanate hydrolase subunit 2</fullName>
    </submittedName>
</protein>
<dbReference type="GO" id="GO:0016787">
    <property type="term" value="F:hydrolase activity"/>
    <property type="evidence" value="ECO:0007669"/>
    <property type="project" value="UniProtKB-KW"/>
</dbReference>
<dbReference type="PANTHER" id="PTHR43309">
    <property type="entry name" value="5-OXOPROLINASE SUBUNIT C"/>
    <property type="match status" value="1"/>
</dbReference>
<dbReference type="SUPFAM" id="SSF50891">
    <property type="entry name" value="Cyclophilin-like"/>
    <property type="match status" value="1"/>
</dbReference>
<dbReference type="EMBL" id="UFSB01000001">
    <property type="protein sequence ID" value="SUU35770.1"/>
    <property type="molecule type" value="Genomic_DNA"/>
</dbReference>
<evidence type="ECO:0000256" key="3">
    <source>
        <dbReference type="ARBA" id="ARBA00022840"/>
    </source>
</evidence>
<evidence type="ECO:0000313" key="5">
    <source>
        <dbReference type="EMBL" id="OZN25329.1"/>
    </source>
</evidence>
<gene>
    <name evidence="5" type="ORF">CFY87_04110</name>
    <name evidence="6" type="ORF">NCTC10851_00986</name>
</gene>
<dbReference type="Pfam" id="PF02626">
    <property type="entry name" value="CT_A_B"/>
    <property type="match status" value="1"/>
</dbReference>
<evidence type="ECO:0000256" key="2">
    <source>
        <dbReference type="ARBA" id="ARBA00022801"/>
    </source>
</evidence>
<dbReference type="Gene3D" id="2.40.100.10">
    <property type="entry name" value="Cyclophilin-like"/>
    <property type="match status" value="1"/>
</dbReference>
<dbReference type="InterPro" id="IPR029000">
    <property type="entry name" value="Cyclophilin-like_dom_sf"/>
</dbReference>
<dbReference type="FunCoup" id="A0A263HEJ1">
    <property type="interactions" value="102"/>
</dbReference>
<keyword evidence="3" id="KW-0067">ATP-binding</keyword>
<keyword evidence="2 6" id="KW-0378">Hydrolase</keyword>
<sequence>MIYIKQLQGIAHVQDLGRLGLREFGIGRSGAMDPLALSAGNLLLENDENTPAIEIALGRITVTFDCDTPFCLTGALCEAELDDEPIFSYWRYTARARQTLTLKRLVRGNYAYLCVAGGFIVPRVLNSASTDLKAGFGGFHGRLLKAGDSIGVAIRDKYLSHIGIKPISFTNQIRAIASSEYGAFTEESQNAFWQQKWVLQRNSSRMGYRFSGETILELKQPLEMLSYAAPIGTVQVPPEGQPIVLMSDAQTTGGYPKIACVIQADLGRIAQVLFGSGIHFEQVSREQAIELYQKTQNYLSTIKEQIYEAC</sequence>
<accession>A0A263HEJ1</accession>
<keyword evidence="7" id="KW-1185">Reference proteome</keyword>
<dbReference type="GO" id="GO:0005524">
    <property type="term" value="F:ATP binding"/>
    <property type="evidence" value="ECO:0007669"/>
    <property type="project" value="UniProtKB-KW"/>
</dbReference>
<dbReference type="InterPro" id="IPR052708">
    <property type="entry name" value="PxpC"/>
</dbReference>
<dbReference type="AlphaFoldDB" id="A0A263HEJ1"/>
<dbReference type="RefSeq" id="WP_094946002.1">
    <property type="nucleotide sequence ID" value="NZ_NLFK01000003.1"/>
</dbReference>
<evidence type="ECO:0000313" key="6">
    <source>
        <dbReference type="EMBL" id="SUU35770.1"/>
    </source>
</evidence>
<name>A0A263HEJ1_9PAST</name>
<evidence type="ECO:0000313" key="7">
    <source>
        <dbReference type="Proteomes" id="UP000215738"/>
    </source>
</evidence>
<evidence type="ECO:0000256" key="1">
    <source>
        <dbReference type="ARBA" id="ARBA00022741"/>
    </source>
</evidence>
<keyword evidence="1" id="KW-0547">Nucleotide-binding</keyword>
<feature type="domain" description="Carboxyltransferase" evidence="4">
    <location>
        <begin position="23"/>
        <end position="298"/>
    </location>
</feature>
<evidence type="ECO:0000259" key="4">
    <source>
        <dbReference type="SMART" id="SM00797"/>
    </source>
</evidence>
<proteinExistence type="predicted"/>
<dbReference type="OrthoDB" id="9768696at2"/>
<evidence type="ECO:0000313" key="8">
    <source>
        <dbReference type="Proteomes" id="UP000254507"/>
    </source>
</evidence>
<dbReference type="NCBIfam" id="TIGR00724">
    <property type="entry name" value="urea_amlyse_rel"/>
    <property type="match status" value="1"/>
</dbReference>
<dbReference type="InParanoid" id="A0A263HEJ1"/>
<dbReference type="PANTHER" id="PTHR43309:SF3">
    <property type="entry name" value="5-OXOPROLINASE SUBUNIT C"/>
    <property type="match status" value="1"/>
</dbReference>
<organism evidence="6 8">
    <name type="scientific">Actinobacillus seminis</name>
    <dbReference type="NCBI Taxonomy" id="722"/>
    <lineage>
        <taxon>Bacteria</taxon>
        <taxon>Pseudomonadati</taxon>
        <taxon>Pseudomonadota</taxon>
        <taxon>Gammaproteobacteria</taxon>
        <taxon>Pasteurellales</taxon>
        <taxon>Pasteurellaceae</taxon>
        <taxon>Actinobacillus</taxon>
    </lineage>
</organism>